<evidence type="ECO:0000259" key="2">
    <source>
        <dbReference type="PROSITE" id="PS50989"/>
    </source>
</evidence>
<keyword evidence="4" id="KW-1185">Reference proteome</keyword>
<dbReference type="GO" id="GO:0016874">
    <property type="term" value="F:ligase activity"/>
    <property type="evidence" value="ECO:0007669"/>
    <property type="project" value="InterPro"/>
</dbReference>
<dbReference type="Gene3D" id="3.90.226.10">
    <property type="entry name" value="2-enoyl-CoA Hydratase, Chain A, domain 1"/>
    <property type="match status" value="2"/>
</dbReference>
<dbReference type="InterPro" id="IPR034733">
    <property type="entry name" value="AcCoA_carboxyl_beta"/>
</dbReference>
<dbReference type="SUPFAM" id="SSF52096">
    <property type="entry name" value="ClpP/crotonase"/>
    <property type="match status" value="2"/>
</dbReference>
<keyword evidence="1" id="KW-0175">Coiled coil</keyword>
<accession>A0AAE0BNY0</accession>
<dbReference type="PROSITE" id="PS50989">
    <property type="entry name" value="COA_CT_CTER"/>
    <property type="match status" value="1"/>
</dbReference>
<dbReference type="EMBL" id="LGRX02034001">
    <property type="protein sequence ID" value="KAK3239179.1"/>
    <property type="molecule type" value="Genomic_DNA"/>
</dbReference>
<dbReference type="PANTHER" id="PTHR22855">
    <property type="entry name" value="ACETYL, PROPIONYL, PYRUVATE, AND GLUTACONYL CARBOXYLASE-RELATED"/>
    <property type="match status" value="1"/>
</dbReference>
<dbReference type="FunFam" id="3.90.226.10:FF:000021">
    <property type="entry name" value="Acetyl-CoA carboxylase carboxyltransferase subunit"/>
    <property type="match status" value="1"/>
</dbReference>
<protein>
    <recommendedName>
        <fullName evidence="2">CoA carboxyltransferase C-terminal domain-containing protein</fullName>
    </recommendedName>
</protein>
<feature type="domain" description="CoA carboxyltransferase C-terminal" evidence="2">
    <location>
        <begin position="243"/>
        <end position="486"/>
    </location>
</feature>
<dbReference type="InterPro" id="IPR045190">
    <property type="entry name" value="MCCB/AccD1-like"/>
</dbReference>
<sequence length="497" mass="54904">MATHFQVDTGGSPAAYLQRLRETPLFKTKVELNSDEYAANYQEMEKKVAELNERLDETLWPGPQKAVNKHVAEGMLLARERMELVLDDDSPFVELCALAGWGMKVRDLRQQSHHQGRRLQRGSSLRYSLRGDHLPRSRIPLEARHPFHIHRLRLQHCRRCLPAGYERLHRAGEGAGCGVPGGPPTEMHAKVSGVADYLAMDEKHALLLTRQIVASLNHQKVTPLPEAYLAGVVEPPMYPPAELLGIASADVRVPYDAKEVIARLVDGSRFNEFKPLYGPGLVTAFAFICGFPVGILANNGVLFNAESNKGTQFIHLCNQRKTPIIFLANITGFMVGQKYEREGMIKQGALMINAVTNSAVPAITIQMGASYGAGNYAMSGRAYKPRFIFAWPQSKCSVMGPDQLTGVMEMVQRQSAINAGKKIDESVFEKSRAMLRAQVENEGNVYYTSSRLIDDGIIDPRDTRDVLAVCLSAIYSGEAARALIAYPCSVPNPITVS</sequence>
<evidence type="ECO:0000313" key="4">
    <source>
        <dbReference type="Proteomes" id="UP001190700"/>
    </source>
</evidence>
<dbReference type="Proteomes" id="UP001190700">
    <property type="component" value="Unassembled WGS sequence"/>
</dbReference>
<feature type="coiled-coil region" evidence="1">
    <location>
        <begin position="27"/>
        <end position="54"/>
    </location>
</feature>
<gene>
    <name evidence="3" type="ORF">CYMTET_50873</name>
</gene>
<reference evidence="3 4" key="1">
    <citation type="journal article" date="2015" name="Genome Biol. Evol.">
        <title>Comparative Genomics of a Bacterivorous Green Alga Reveals Evolutionary Causalities and Consequences of Phago-Mixotrophic Mode of Nutrition.</title>
        <authorList>
            <person name="Burns J.A."/>
            <person name="Paasch A."/>
            <person name="Narechania A."/>
            <person name="Kim E."/>
        </authorList>
    </citation>
    <scope>NUCLEOTIDE SEQUENCE [LARGE SCALE GENOMIC DNA]</scope>
    <source>
        <strain evidence="3 4">PLY_AMNH</strain>
    </source>
</reference>
<evidence type="ECO:0000256" key="1">
    <source>
        <dbReference type="SAM" id="Coils"/>
    </source>
</evidence>
<comment type="caution">
    <text evidence="3">The sequence shown here is derived from an EMBL/GenBank/DDBJ whole genome shotgun (WGS) entry which is preliminary data.</text>
</comment>
<dbReference type="PANTHER" id="PTHR22855:SF46">
    <property type="entry name" value="METHYLCROTONOYL-COA CARBOXYLASE"/>
    <property type="match status" value="1"/>
</dbReference>
<evidence type="ECO:0000313" key="3">
    <source>
        <dbReference type="EMBL" id="KAK3239179.1"/>
    </source>
</evidence>
<dbReference type="Pfam" id="PF01039">
    <property type="entry name" value="Carboxyl_trans"/>
    <property type="match status" value="1"/>
</dbReference>
<dbReference type="InterPro" id="IPR011763">
    <property type="entry name" value="COA_CT_C"/>
</dbReference>
<dbReference type="AlphaFoldDB" id="A0AAE0BNY0"/>
<proteinExistence type="predicted"/>
<organism evidence="3 4">
    <name type="scientific">Cymbomonas tetramitiformis</name>
    <dbReference type="NCBI Taxonomy" id="36881"/>
    <lineage>
        <taxon>Eukaryota</taxon>
        <taxon>Viridiplantae</taxon>
        <taxon>Chlorophyta</taxon>
        <taxon>Pyramimonadophyceae</taxon>
        <taxon>Pyramimonadales</taxon>
        <taxon>Pyramimonadaceae</taxon>
        <taxon>Cymbomonas</taxon>
    </lineage>
</organism>
<dbReference type="InterPro" id="IPR029045">
    <property type="entry name" value="ClpP/crotonase-like_dom_sf"/>
</dbReference>
<name>A0AAE0BNY0_9CHLO</name>